<name>A0A9X6NI37_HYPEX</name>
<keyword evidence="2" id="KW-1185">Reference proteome</keyword>
<dbReference type="AlphaFoldDB" id="A0A9X6NI37"/>
<dbReference type="Proteomes" id="UP000192578">
    <property type="component" value="Unassembled WGS sequence"/>
</dbReference>
<accession>A0A9X6NI37</accession>
<reference evidence="2" key="1">
    <citation type="submission" date="2017-01" db="EMBL/GenBank/DDBJ databases">
        <title>Comparative genomics of anhydrobiosis in the tardigrade Hypsibius dujardini.</title>
        <authorList>
            <person name="Yoshida Y."/>
            <person name="Koutsovoulos G."/>
            <person name="Laetsch D."/>
            <person name="Stevens L."/>
            <person name="Kumar S."/>
            <person name="Horikawa D."/>
            <person name="Ishino K."/>
            <person name="Komine S."/>
            <person name="Tomita M."/>
            <person name="Blaxter M."/>
            <person name="Arakawa K."/>
        </authorList>
    </citation>
    <scope>NUCLEOTIDE SEQUENCE [LARGE SCALE GENOMIC DNA]</scope>
    <source>
        <strain evidence="2">Z151</strain>
    </source>
</reference>
<proteinExistence type="predicted"/>
<evidence type="ECO:0000313" key="1">
    <source>
        <dbReference type="EMBL" id="OWA53011.1"/>
    </source>
</evidence>
<protein>
    <submittedName>
        <fullName evidence="1">Uncharacterized protein</fullName>
    </submittedName>
</protein>
<gene>
    <name evidence="1" type="ORF">BV898_17448</name>
</gene>
<evidence type="ECO:0000313" key="2">
    <source>
        <dbReference type="Proteomes" id="UP000192578"/>
    </source>
</evidence>
<comment type="caution">
    <text evidence="1">The sequence shown here is derived from an EMBL/GenBank/DDBJ whole genome shotgun (WGS) entry which is preliminary data.</text>
</comment>
<sequence length="84" mass="9687">MTMTQVSVRERSDTQFALEEYLEYSRKVPGAHSTWVGLVAGTSWAPYTLEMTMLEYVSSSVQWKPLREPYLVVSRQFCVSEPYA</sequence>
<dbReference type="EMBL" id="MTYJ01000298">
    <property type="protein sequence ID" value="OWA53011.1"/>
    <property type="molecule type" value="Genomic_DNA"/>
</dbReference>
<organism evidence="1 2">
    <name type="scientific">Hypsibius exemplaris</name>
    <name type="common">Freshwater tardigrade</name>
    <dbReference type="NCBI Taxonomy" id="2072580"/>
    <lineage>
        <taxon>Eukaryota</taxon>
        <taxon>Metazoa</taxon>
        <taxon>Ecdysozoa</taxon>
        <taxon>Tardigrada</taxon>
        <taxon>Eutardigrada</taxon>
        <taxon>Parachela</taxon>
        <taxon>Hypsibioidea</taxon>
        <taxon>Hypsibiidae</taxon>
        <taxon>Hypsibius</taxon>
    </lineage>
</organism>